<evidence type="ECO:0000313" key="5">
    <source>
        <dbReference type="Proteomes" id="UP000823619"/>
    </source>
</evidence>
<dbReference type="Gene3D" id="1.50.10.10">
    <property type="match status" value="1"/>
</dbReference>
<feature type="domain" description="Glycosyl hydrolase family 95 catalytic" evidence="3">
    <location>
        <begin position="318"/>
        <end position="721"/>
    </location>
</feature>
<name>A0A9D9EDW2_9BACT</name>
<proteinExistence type="predicted"/>
<dbReference type="InterPro" id="IPR054363">
    <property type="entry name" value="GH95_cat"/>
</dbReference>
<dbReference type="GO" id="GO:0004560">
    <property type="term" value="F:alpha-L-fucosidase activity"/>
    <property type="evidence" value="ECO:0007669"/>
    <property type="project" value="InterPro"/>
</dbReference>
<feature type="domain" description="Alpha fucosidase A-like C-terminal" evidence="2">
    <location>
        <begin position="723"/>
        <end position="784"/>
    </location>
</feature>
<dbReference type="InterPro" id="IPR008928">
    <property type="entry name" value="6-hairpin_glycosidase_sf"/>
</dbReference>
<dbReference type="InterPro" id="IPR016518">
    <property type="entry name" value="Alpha-L-fucosidase"/>
</dbReference>
<dbReference type="PANTHER" id="PTHR31084:SF19">
    <property type="entry name" value="GLYCOSYL HYDROLASE FAMILY 95 N-TERMINAL DOMAIN-CONTAINING PROTEIN"/>
    <property type="match status" value="1"/>
</dbReference>
<dbReference type="InterPro" id="IPR012341">
    <property type="entry name" value="6hp_glycosidase-like_sf"/>
</dbReference>
<dbReference type="GO" id="GO:0005975">
    <property type="term" value="P:carbohydrate metabolic process"/>
    <property type="evidence" value="ECO:0007669"/>
    <property type="project" value="InterPro"/>
</dbReference>
<evidence type="ECO:0000259" key="1">
    <source>
        <dbReference type="Pfam" id="PF14498"/>
    </source>
</evidence>
<evidence type="ECO:0000259" key="3">
    <source>
        <dbReference type="Pfam" id="PF22124"/>
    </source>
</evidence>
<dbReference type="PANTHER" id="PTHR31084">
    <property type="entry name" value="ALPHA-L-FUCOSIDASE 2"/>
    <property type="match status" value="1"/>
</dbReference>
<comment type="caution">
    <text evidence="4">The sequence shown here is derived from an EMBL/GenBank/DDBJ whole genome shotgun (WGS) entry which is preliminary data.</text>
</comment>
<dbReference type="SUPFAM" id="SSF48208">
    <property type="entry name" value="Six-hairpin glycosidases"/>
    <property type="match status" value="1"/>
</dbReference>
<dbReference type="InterPro" id="IPR027414">
    <property type="entry name" value="GH95_N_dom"/>
</dbReference>
<dbReference type="InterPro" id="IPR049053">
    <property type="entry name" value="AFCA-like_C"/>
</dbReference>
<dbReference type="Proteomes" id="UP000823619">
    <property type="component" value="Unassembled WGS sequence"/>
</dbReference>
<dbReference type="Pfam" id="PF22124">
    <property type="entry name" value="Glyco_hydro_95_cat"/>
    <property type="match status" value="1"/>
</dbReference>
<accession>A0A9D9EDW2</accession>
<dbReference type="PIRSF" id="PIRSF007663">
    <property type="entry name" value="UCP007663"/>
    <property type="match status" value="1"/>
</dbReference>
<dbReference type="Gene3D" id="2.70.98.50">
    <property type="entry name" value="putative glycoside hydrolase family protein from bacillus halodurans"/>
    <property type="match status" value="1"/>
</dbReference>
<dbReference type="FunFam" id="1.50.10.10:FF:000028">
    <property type="entry name" value="Alpha-L-fucosidase 2"/>
    <property type="match status" value="1"/>
</dbReference>
<dbReference type="EMBL" id="JADIMO010000072">
    <property type="protein sequence ID" value="MBO8445195.1"/>
    <property type="molecule type" value="Genomic_DNA"/>
</dbReference>
<sequence>MVSAAVSASSEVPLEIWFSTPAEFDGHTALTGLRTGMENPDPQWETSSLPLGNGFIGANVMGPVSTERVTLNEKSLWEGGPNIQGGASYYWDVNKPSASAVRDIRRAFMDGDISLADSLTRHCLNGKASYEPSEESPFRFGSFTTMGELHIATGLSQDGVTSYRRSLDIEDAVAEVSFEKDGTGYCRSFFVSYPDRAMVMRFSSGKPQERLVLKYVPNPRSEGTFFGEGTSILYSGRLSGNGMRFAVRVAAVLPGGGSARAEDGCLVVENARDVVFILTAGTDYRMNFNPDFSDPLTYAGGNPEADTEAALEAAMKKSYDELLARHTADYQELFGRVSLDLGGAAEKKAASSYHVAQSLDTPGRLARYRAGEKDFGLEELYFQFGRYLLISSSRQGTMPANLQGIWHNGVDGPWHVDYHNNINIQMNYWPALVTGLQECYPPLIDYIRSLEKPGERVARSCFGAGGWTASISSNIFGFASPLSSTDMSWNLIPVAGPWLAVHLWEYYQYTQDKEWLRDIGYPLIKGSADFTADYLWKSPDGTYMACPSTSPEHGPVDKGATFAHAVSREILDAAVSAASELGIDAADRERRSGILDSIAPYRIGRYGQLMEWSEDIDDPEDRHRHVNHLFGLHPGHTISPLSTPELAKASEVVLEHRGDGATGWSMAWKLNQWARLHDGNRAYKLFRNLLKDGTVDNLWCSHPPFQIDGNFGGTAGMAEMLLQSHAGCIHLLPALPSAWDDGKVSGLRARGGFELSFTWKDGRLEECRIYSAAGHRCTVYYDGQYLDFPTEKGHFYHLSAGPDGHHLKLIN</sequence>
<keyword evidence="4" id="KW-0378">Hydrolase</keyword>
<reference evidence="4" key="2">
    <citation type="journal article" date="2021" name="PeerJ">
        <title>Extensive microbial diversity within the chicken gut microbiome revealed by metagenomics and culture.</title>
        <authorList>
            <person name="Gilroy R."/>
            <person name="Ravi A."/>
            <person name="Getino M."/>
            <person name="Pursley I."/>
            <person name="Horton D.L."/>
            <person name="Alikhan N.F."/>
            <person name="Baker D."/>
            <person name="Gharbi K."/>
            <person name="Hall N."/>
            <person name="Watson M."/>
            <person name="Adriaenssens E.M."/>
            <person name="Foster-Nyarko E."/>
            <person name="Jarju S."/>
            <person name="Secka A."/>
            <person name="Antonio M."/>
            <person name="Oren A."/>
            <person name="Chaudhuri R.R."/>
            <person name="La Ragione R."/>
            <person name="Hildebrand F."/>
            <person name="Pallen M.J."/>
        </authorList>
    </citation>
    <scope>NUCLEOTIDE SEQUENCE</scope>
    <source>
        <strain evidence="4">D5-748</strain>
    </source>
</reference>
<dbReference type="Pfam" id="PF14498">
    <property type="entry name" value="Glyco_hyd_65N_2"/>
    <property type="match status" value="1"/>
</dbReference>
<evidence type="ECO:0000313" key="4">
    <source>
        <dbReference type="EMBL" id="MBO8445195.1"/>
    </source>
</evidence>
<reference evidence="4" key="1">
    <citation type="submission" date="2020-10" db="EMBL/GenBank/DDBJ databases">
        <authorList>
            <person name="Gilroy R."/>
        </authorList>
    </citation>
    <scope>NUCLEOTIDE SEQUENCE</scope>
    <source>
        <strain evidence="4">D5-748</strain>
    </source>
</reference>
<dbReference type="Pfam" id="PF21307">
    <property type="entry name" value="Glyco_hydro_95_C"/>
    <property type="match status" value="1"/>
</dbReference>
<dbReference type="AlphaFoldDB" id="A0A9D9EDW2"/>
<organism evidence="4 5">
    <name type="scientific">Candidatus Cryptobacteroides merdavium</name>
    <dbReference type="NCBI Taxonomy" id="2840769"/>
    <lineage>
        <taxon>Bacteria</taxon>
        <taxon>Pseudomonadati</taxon>
        <taxon>Bacteroidota</taxon>
        <taxon>Bacteroidia</taxon>
        <taxon>Bacteroidales</taxon>
        <taxon>Candidatus Cryptobacteroides</taxon>
    </lineage>
</organism>
<protein>
    <submittedName>
        <fullName evidence="4">Glycoside hydrolase N-terminal domain-containing protein</fullName>
    </submittedName>
</protein>
<gene>
    <name evidence="4" type="ORF">IAC23_05825</name>
</gene>
<feature type="domain" description="Glycosyl hydrolase family 95 N-terminal" evidence="1">
    <location>
        <begin position="39"/>
        <end position="286"/>
    </location>
</feature>
<evidence type="ECO:0000259" key="2">
    <source>
        <dbReference type="Pfam" id="PF21307"/>
    </source>
</evidence>